<dbReference type="Proteomes" id="UP000242450">
    <property type="component" value="Chromosome 20"/>
</dbReference>
<protein>
    <submittedName>
        <fullName evidence="1">Uncharacterized protein</fullName>
    </submittedName>
</protein>
<proteinExistence type="predicted"/>
<name>A0A212CGR8_CEREH</name>
<keyword evidence="2" id="KW-1185">Reference proteome</keyword>
<evidence type="ECO:0000313" key="1">
    <source>
        <dbReference type="EMBL" id="OWK05188.1"/>
    </source>
</evidence>
<dbReference type="EMBL" id="MKHE01000020">
    <property type="protein sequence ID" value="OWK05188.1"/>
    <property type="molecule type" value="Genomic_DNA"/>
</dbReference>
<comment type="caution">
    <text evidence="1">The sequence shown here is derived from an EMBL/GenBank/DDBJ whole genome shotgun (WGS) entry which is preliminary data.</text>
</comment>
<evidence type="ECO:0000313" key="2">
    <source>
        <dbReference type="Proteomes" id="UP000242450"/>
    </source>
</evidence>
<sequence length="84" mass="9428">MTKVSTILMDTNATVSHLVLSTTSGLGMTSPFYKYILATRDFPILHLDGVVEDSSNILGFSRFNTSQPFYPKFVHSLKVSRREN</sequence>
<gene>
    <name evidence="1" type="ORF">Celaphus_00001773</name>
</gene>
<dbReference type="AlphaFoldDB" id="A0A212CGR8"/>
<reference evidence="1 2" key="1">
    <citation type="journal article" date="2018" name="Mol. Genet. Genomics">
        <title>The red deer Cervus elaphus genome CerEla1.0: sequencing, annotating, genes, and chromosomes.</title>
        <authorList>
            <person name="Bana N.A."/>
            <person name="Nyiri A."/>
            <person name="Nagy J."/>
            <person name="Frank K."/>
            <person name="Nagy T."/>
            <person name="Steger V."/>
            <person name="Schiller M."/>
            <person name="Lakatos P."/>
            <person name="Sugar L."/>
            <person name="Horn P."/>
            <person name="Barta E."/>
            <person name="Orosz L."/>
        </authorList>
    </citation>
    <scope>NUCLEOTIDE SEQUENCE [LARGE SCALE GENOMIC DNA]</scope>
    <source>
        <strain evidence="1">Hungarian</strain>
    </source>
</reference>
<accession>A0A212CGR8</accession>
<dbReference type="OrthoDB" id="8868821at2759"/>
<organism evidence="1 2">
    <name type="scientific">Cervus elaphus hippelaphus</name>
    <name type="common">European red deer</name>
    <dbReference type="NCBI Taxonomy" id="46360"/>
    <lineage>
        <taxon>Eukaryota</taxon>
        <taxon>Metazoa</taxon>
        <taxon>Chordata</taxon>
        <taxon>Craniata</taxon>
        <taxon>Vertebrata</taxon>
        <taxon>Euteleostomi</taxon>
        <taxon>Mammalia</taxon>
        <taxon>Eutheria</taxon>
        <taxon>Laurasiatheria</taxon>
        <taxon>Artiodactyla</taxon>
        <taxon>Ruminantia</taxon>
        <taxon>Pecora</taxon>
        <taxon>Cervidae</taxon>
        <taxon>Cervinae</taxon>
        <taxon>Cervus</taxon>
    </lineage>
</organism>
<dbReference type="Gene3D" id="3.40.50.2300">
    <property type="match status" value="1"/>
</dbReference>